<dbReference type="STRING" id="523844.MSTHT_0704"/>
<sequence>MGEREQGGMWMLYRRMPKTGDRISILGFGCMRFSVKDGKIDREKAKRQVRYAIDHGVNYIDTAWTYHLGENEPFLGKILAGGYREKVKLATKLPSWIIKSRKDMDRILNAQLERLRTDHIDYYLAHSLIGTLWDRLESLGVTDFLDRAKADGRIKNAGFSFHGSVGDFKRIVNAYPWTFYQIQYNFLDRKNQAGTEGLKYTASKNWGLLSWSPCAEVN</sequence>
<dbReference type="KEGG" id="mthr:MSTHT_0704"/>
<dbReference type="PANTHER" id="PTHR43312:SF2">
    <property type="entry name" value="OXIDOREDUCTASE"/>
    <property type="match status" value="1"/>
</dbReference>
<dbReference type="PATRIC" id="fig|523844.20.peg.900"/>
<accession>A0A0E3KP33</accession>
<dbReference type="InterPro" id="IPR023210">
    <property type="entry name" value="NADP_OxRdtase_dom"/>
</dbReference>
<dbReference type="EMBL" id="CP009501">
    <property type="protein sequence ID" value="AKB12462.1"/>
    <property type="molecule type" value="Genomic_DNA"/>
</dbReference>
<evidence type="ECO:0000313" key="3">
    <source>
        <dbReference type="Proteomes" id="UP000066529"/>
    </source>
</evidence>
<proteinExistence type="predicted"/>
<dbReference type="Pfam" id="PF00248">
    <property type="entry name" value="Aldo_ket_red"/>
    <property type="match status" value="1"/>
</dbReference>
<feature type="domain" description="NADP-dependent oxidoreductase" evidence="1">
    <location>
        <begin position="26"/>
        <end position="215"/>
    </location>
</feature>
<protein>
    <submittedName>
        <fullName evidence="2">Aldo/keto reductase</fullName>
    </submittedName>
</protein>
<dbReference type="InterPro" id="IPR053135">
    <property type="entry name" value="AKR2_Oxidoreductase"/>
</dbReference>
<evidence type="ECO:0000313" key="2">
    <source>
        <dbReference type="EMBL" id="AKB12462.1"/>
    </source>
</evidence>
<dbReference type="PANTHER" id="PTHR43312">
    <property type="entry name" value="D-THREO-ALDOSE 1-DEHYDROGENASE"/>
    <property type="match status" value="1"/>
</dbReference>
<dbReference type="CDD" id="cd19096">
    <property type="entry name" value="AKR_Fe-S_oxidoreductase"/>
    <property type="match status" value="1"/>
</dbReference>
<dbReference type="AlphaFoldDB" id="A0A0E3KP33"/>
<dbReference type="Gene3D" id="3.20.20.100">
    <property type="entry name" value="NADP-dependent oxidoreductase domain"/>
    <property type="match status" value="1"/>
</dbReference>
<reference evidence="2 3" key="1">
    <citation type="submission" date="2014-07" db="EMBL/GenBank/DDBJ databases">
        <title>Methanogenic archaea and the global carbon cycle.</title>
        <authorList>
            <person name="Henriksen J.R."/>
            <person name="Luke J."/>
            <person name="Reinhart S."/>
            <person name="Benedict M.N."/>
            <person name="Youngblut N.D."/>
            <person name="Metcalf M.E."/>
            <person name="Whitaker R.J."/>
            <person name="Metcalf W.W."/>
        </authorList>
    </citation>
    <scope>NUCLEOTIDE SEQUENCE [LARGE SCALE GENOMIC DNA]</scope>
    <source>
        <strain evidence="3">ATCC 43570 / DSM 1825 / OCM 12 / VKM B-1830 / TM-1</strain>
    </source>
</reference>
<dbReference type="InterPro" id="IPR036812">
    <property type="entry name" value="NAD(P)_OxRdtase_dom_sf"/>
</dbReference>
<dbReference type="SUPFAM" id="SSF51430">
    <property type="entry name" value="NAD(P)-linked oxidoreductase"/>
    <property type="match status" value="1"/>
</dbReference>
<gene>
    <name evidence="2" type="ORF">MSTHT_0704</name>
</gene>
<evidence type="ECO:0000259" key="1">
    <source>
        <dbReference type="Pfam" id="PF00248"/>
    </source>
</evidence>
<dbReference type="Proteomes" id="UP000066529">
    <property type="component" value="Chromosome"/>
</dbReference>
<dbReference type="HOGENOM" id="CLU_100544_0_0_2"/>
<organism evidence="2 3">
    <name type="scientific">Methanosarcina thermophila (strain ATCC 43570 / DSM 1825 / OCM 12 / VKM B-1830 / TM-1)</name>
    <dbReference type="NCBI Taxonomy" id="523844"/>
    <lineage>
        <taxon>Archaea</taxon>
        <taxon>Methanobacteriati</taxon>
        <taxon>Methanobacteriota</taxon>
        <taxon>Stenosarchaea group</taxon>
        <taxon>Methanomicrobia</taxon>
        <taxon>Methanosarcinales</taxon>
        <taxon>Methanosarcinaceae</taxon>
        <taxon>Methanosarcina</taxon>
    </lineage>
</organism>
<name>A0A0E3KP33_METTT</name>